<keyword evidence="3" id="KW-1185">Reference proteome</keyword>
<name>A0AAV9AG62_ACOGR</name>
<reference evidence="2" key="1">
    <citation type="journal article" date="2023" name="Nat. Commun.">
        <title>Diploid and tetraploid genomes of Acorus and the evolution of monocots.</title>
        <authorList>
            <person name="Ma L."/>
            <person name="Liu K.W."/>
            <person name="Li Z."/>
            <person name="Hsiao Y.Y."/>
            <person name="Qi Y."/>
            <person name="Fu T."/>
            <person name="Tang G.D."/>
            <person name="Zhang D."/>
            <person name="Sun W.H."/>
            <person name="Liu D.K."/>
            <person name="Li Y."/>
            <person name="Chen G.Z."/>
            <person name="Liu X.D."/>
            <person name="Liao X.Y."/>
            <person name="Jiang Y.T."/>
            <person name="Yu X."/>
            <person name="Hao Y."/>
            <person name="Huang J."/>
            <person name="Zhao X.W."/>
            <person name="Ke S."/>
            <person name="Chen Y.Y."/>
            <person name="Wu W.L."/>
            <person name="Hsu J.L."/>
            <person name="Lin Y.F."/>
            <person name="Huang M.D."/>
            <person name="Li C.Y."/>
            <person name="Huang L."/>
            <person name="Wang Z.W."/>
            <person name="Zhao X."/>
            <person name="Zhong W.Y."/>
            <person name="Peng D.H."/>
            <person name="Ahmad S."/>
            <person name="Lan S."/>
            <person name="Zhang J.S."/>
            <person name="Tsai W.C."/>
            <person name="Van de Peer Y."/>
            <person name="Liu Z.J."/>
        </authorList>
    </citation>
    <scope>NUCLEOTIDE SEQUENCE</scope>
    <source>
        <strain evidence="2">SCP</strain>
    </source>
</reference>
<dbReference type="Proteomes" id="UP001179952">
    <property type="component" value="Unassembled WGS sequence"/>
</dbReference>
<feature type="compositionally biased region" description="Polar residues" evidence="1">
    <location>
        <begin position="204"/>
        <end position="225"/>
    </location>
</feature>
<evidence type="ECO:0000313" key="2">
    <source>
        <dbReference type="EMBL" id="KAK1263368.1"/>
    </source>
</evidence>
<gene>
    <name evidence="2" type="ORF">QJS04_geneDACA021184</name>
</gene>
<comment type="caution">
    <text evidence="2">The sequence shown here is derived from an EMBL/GenBank/DDBJ whole genome shotgun (WGS) entry which is preliminary data.</text>
</comment>
<sequence>MTVVNDGRQRFWRVYQLRSAFLLVTVLKCDRPKTRRAKRAQLRMARYHYYGSKAHINAYAIPDVKADQGTSSSIFLLNGFTGSQIDLNAIQAGWEVPAGAASGPPKKVGDQNQRDRGSQHLLKLWRPPKGEIVLTLQGNEFFIVRLNLEEDLLHALQDGPCSMGYRPFIIQLWNRDSGGMEFKTLQSIPVWKPHEPLKLKTVMASHSQGQSSGTKAGSSLPTEQMTDGKDEYFTQVGAKKAAKKRVSQQATPKLVGDQSSFVVLQEIGQDEDETGSNSKAKNAPANPPKQLKKEKTQLQPQPLIEDGSKALSETSRVVKLVLESSVPPNKLDPPTTPRWPLEVLRTRVLLLEHKHTLIDARDGKEPSDGIKMIENGERHSWDHMTEIRGIDDGLGDILDAVKQGFSLRIKMILDLIFITLHSTIVTRGRSKEAVMYTDQLDYKHIQVDARDGKGPSGWFKMIENGRLLENRSSTKMPCELESLKQDELVE</sequence>
<evidence type="ECO:0000256" key="1">
    <source>
        <dbReference type="SAM" id="MobiDB-lite"/>
    </source>
</evidence>
<feature type="region of interest" description="Disordered" evidence="1">
    <location>
        <begin position="269"/>
        <end position="300"/>
    </location>
</feature>
<proteinExistence type="predicted"/>
<feature type="region of interest" description="Disordered" evidence="1">
    <location>
        <begin position="202"/>
        <end position="227"/>
    </location>
</feature>
<reference evidence="2" key="2">
    <citation type="submission" date="2023-06" db="EMBL/GenBank/DDBJ databases">
        <authorList>
            <person name="Ma L."/>
            <person name="Liu K.-W."/>
            <person name="Li Z."/>
            <person name="Hsiao Y.-Y."/>
            <person name="Qi Y."/>
            <person name="Fu T."/>
            <person name="Tang G."/>
            <person name="Zhang D."/>
            <person name="Sun W.-H."/>
            <person name="Liu D.-K."/>
            <person name="Li Y."/>
            <person name="Chen G.-Z."/>
            <person name="Liu X.-D."/>
            <person name="Liao X.-Y."/>
            <person name="Jiang Y.-T."/>
            <person name="Yu X."/>
            <person name="Hao Y."/>
            <person name="Huang J."/>
            <person name="Zhao X.-W."/>
            <person name="Ke S."/>
            <person name="Chen Y.-Y."/>
            <person name="Wu W.-L."/>
            <person name="Hsu J.-L."/>
            <person name="Lin Y.-F."/>
            <person name="Huang M.-D."/>
            <person name="Li C.-Y."/>
            <person name="Huang L."/>
            <person name="Wang Z.-W."/>
            <person name="Zhao X."/>
            <person name="Zhong W.-Y."/>
            <person name="Peng D.-H."/>
            <person name="Ahmad S."/>
            <person name="Lan S."/>
            <person name="Zhang J.-S."/>
            <person name="Tsai W.-C."/>
            <person name="Van De Peer Y."/>
            <person name="Liu Z.-J."/>
        </authorList>
    </citation>
    <scope>NUCLEOTIDE SEQUENCE</scope>
    <source>
        <strain evidence="2">SCP</strain>
        <tissue evidence="2">Leaves</tissue>
    </source>
</reference>
<dbReference type="EMBL" id="JAUJYN010000009">
    <property type="protein sequence ID" value="KAK1263368.1"/>
    <property type="molecule type" value="Genomic_DNA"/>
</dbReference>
<dbReference type="AlphaFoldDB" id="A0AAV9AG62"/>
<evidence type="ECO:0000313" key="3">
    <source>
        <dbReference type="Proteomes" id="UP001179952"/>
    </source>
</evidence>
<protein>
    <submittedName>
        <fullName evidence="2">Uncharacterized protein</fullName>
    </submittedName>
</protein>
<organism evidence="2 3">
    <name type="scientific">Acorus gramineus</name>
    <name type="common">Dwarf sweet flag</name>
    <dbReference type="NCBI Taxonomy" id="55184"/>
    <lineage>
        <taxon>Eukaryota</taxon>
        <taxon>Viridiplantae</taxon>
        <taxon>Streptophyta</taxon>
        <taxon>Embryophyta</taxon>
        <taxon>Tracheophyta</taxon>
        <taxon>Spermatophyta</taxon>
        <taxon>Magnoliopsida</taxon>
        <taxon>Liliopsida</taxon>
        <taxon>Acoraceae</taxon>
        <taxon>Acorus</taxon>
    </lineage>
</organism>
<accession>A0AAV9AG62</accession>